<gene>
    <name evidence="1" type="ORF">DUNSADRAFT_8321</name>
</gene>
<reference evidence="1" key="1">
    <citation type="submission" date="2017-08" db="EMBL/GenBank/DDBJ databases">
        <authorList>
            <person name="Polle J.E."/>
            <person name="Barry K."/>
            <person name="Cushman J."/>
            <person name="Schmutz J."/>
            <person name="Tran D."/>
            <person name="Hathwaick L.T."/>
            <person name="Yim W.C."/>
            <person name="Jenkins J."/>
            <person name="Mckie-Krisberg Z.M."/>
            <person name="Prochnik S."/>
            <person name="Lindquist E."/>
            <person name="Dockter R.B."/>
            <person name="Adam C."/>
            <person name="Molina H."/>
            <person name="Bunkerborg J."/>
            <person name="Jin E."/>
            <person name="Buchheim M."/>
            <person name="Magnuson J."/>
        </authorList>
    </citation>
    <scope>NUCLEOTIDE SEQUENCE</scope>
    <source>
        <strain evidence="1">CCAP 19/18</strain>
    </source>
</reference>
<protein>
    <submittedName>
        <fullName evidence="1">Uncharacterized protein</fullName>
    </submittedName>
</protein>
<accession>A0ABQ7H5W4</accession>
<proteinExistence type="predicted"/>
<sequence length="95" mass="10752">MQTFQTSPQVRMYEQHGHCMHIISKHLQGKQAKQLQGLMFGGAMSMPGRIMERTTVCFQFTDLDICALTCLHFGLLASMHSWKHLHSSVLASMNS</sequence>
<dbReference type="EMBL" id="MU069465">
    <property type="protein sequence ID" value="KAF5842258.1"/>
    <property type="molecule type" value="Genomic_DNA"/>
</dbReference>
<comment type="caution">
    <text evidence="1">The sequence shown here is derived from an EMBL/GenBank/DDBJ whole genome shotgun (WGS) entry which is preliminary data.</text>
</comment>
<evidence type="ECO:0000313" key="2">
    <source>
        <dbReference type="Proteomes" id="UP000815325"/>
    </source>
</evidence>
<organism evidence="1 2">
    <name type="scientific">Dunaliella salina</name>
    <name type="common">Green alga</name>
    <name type="synonym">Protococcus salinus</name>
    <dbReference type="NCBI Taxonomy" id="3046"/>
    <lineage>
        <taxon>Eukaryota</taxon>
        <taxon>Viridiplantae</taxon>
        <taxon>Chlorophyta</taxon>
        <taxon>core chlorophytes</taxon>
        <taxon>Chlorophyceae</taxon>
        <taxon>CS clade</taxon>
        <taxon>Chlamydomonadales</taxon>
        <taxon>Dunaliellaceae</taxon>
        <taxon>Dunaliella</taxon>
    </lineage>
</organism>
<evidence type="ECO:0000313" key="1">
    <source>
        <dbReference type="EMBL" id="KAF5842258.1"/>
    </source>
</evidence>
<dbReference type="Proteomes" id="UP000815325">
    <property type="component" value="Unassembled WGS sequence"/>
</dbReference>
<keyword evidence="2" id="KW-1185">Reference proteome</keyword>
<name>A0ABQ7H5W4_DUNSA</name>